<dbReference type="SMART" id="SM01349">
    <property type="entry name" value="TOG"/>
    <property type="match status" value="1"/>
</dbReference>
<dbReference type="GO" id="GO:0051010">
    <property type="term" value="F:microtubule plus-end binding"/>
    <property type="evidence" value="ECO:0007669"/>
    <property type="project" value="TreeGrafter"/>
</dbReference>
<feature type="compositionally biased region" description="Polar residues" evidence="3">
    <location>
        <begin position="232"/>
        <end position="242"/>
    </location>
</feature>
<reference evidence="5 6" key="1">
    <citation type="journal article" date="2014" name="Genome Biol. Evol.">
        <title>The secreted proteins of Achlya hypogyna and Thraustotheca clavata identify the ancestral oomycete secretome and reveal gene acquisitions by horizontal gene transfer.</title>
        <authorList>
            <person name="Misner I."/>
            <person name="Blouin N."/>
            <person name="Leonard G."/>
            <person name="Richards T.A."/>
            <person name="Lane C.E."/>
        </authorList>
    </citation>
    <scope>NUCLEOTIDE SEQUENCE [LARGE SCALE GENOMIC DNA]</scope>
    <source>
        <strain evidence="5 6">ATCC 34112</strain>
    </source>
</reference>
<feature type="region of interest" description="Disordered" evidence="3">
    <location>
        <begin position="228"/>
        <end position="299"/>
    </location>
</feature>
<proteinExistence type="predicted"/>
<comment type="subcellular location">
    <subcellularLocation>
        <location evidence="1">Cytoplasm</location>
    </subcellularLocation>
</comment>
<protein>
    <recommendedName>
        <fullName evidence="4">CAP-Gly domain-containing protein</fullName>
    </recommendedName>
</protein>
<dbReference type="PANTHER" id="PTHR18916:SF85">
    <property type="entry name" value="TUBULIN-FOLDING COFACTOR B"/>
    <property type="match status" value="1"/>
</dbReference>
<feature type="domain" description="CAP-Gly" evidence="4">
    <location>
        <begin position="317"/>
        <end position="359"/>
    </location>
</feature>
<dbReference type="SMART" id="SM01052">
    <property type="entry name" value="CAP_GLY"/>
    <property type="match status" value="1"/>
</dbReference>
<dbReference type="InterPro" id="IPR036859">
    <property type="entry name" value="CAP-Gly_dom_sf"/>
</dbReference>
<dbReference type="GO" id="GO:0035371">
    <property type="term" value="C:microtubule plus-end"/>
    <property type="evidence" value="ECO:0007669"/>
    <property type="project" value="TreeGrafter"/>
</dbReference>
<feature type="compositionally biased region" description="Acidic residues" evidence="3">
    <location>
        <begin position="275"/>
        <end position="284"/>
    </location>
</feature>
<name>A0A1W0A3V7_9STRA</name>
<dbReference type="Gene3D" id="1.25.10.10">
    <property type="entry name" value="Leucine-rich Repeat Variant"/>
    <property type="match status" value="1"/>
</dbReference>
<dbReference type="GO" id="GO:0031122">
    <property type="term" value="P:cytoplasmic microtubule organization"/>
    <property type="evidence" value="ECO:0007669"/>
    <property type="project" value="TreeGrafter"/>
</dbReference>
<dbReference type="STRING" id="74557.A0A1W0A3V7"/>
<feature type="compositionally biased region" description="Acidic residues" evidence="3">
    <location>
        <begin position="243"/>
        <end position="267"/>
    </location>
</feature>
<dbReference type="GO" id="GO:0005737">
    <property type="term" value="C:cytoplasm"/>
    <property type="evidence" value="ECO:0007669"/>
    <property type="project" value="UniProtKB-SubCell"/>
</dbReference>
<dbReference type="PROSITE" id="PS00845">
    <property type="entry name" value="CAP_GLY_1"/>
    <property type="match status" value="1"/>
</dbReference>
<evidence type="ECO:0000256" key="1">
    <source>
        <dbReference type="ARBA" id="ARBA00004496"/>
    </source>
</evidence>
<dbReference type="PANTHER" id="PTHR18916">
    <property type="entry name" value="DYNACTIN 1-RELATED MICROTUBULE-BINDING"/>
    <property type="match status" value="1"/>
</dbReference>
<evidence type="ECO:0000256" key="2">
    <source>
        <dbReference type="ARBA" id="ARBA00022490"/>
    </source>
</evidence>
<feature type="non-terminal residue" evidence="5">
    <location>
        <position position="389"/>
    </location>
</feature>
<dbReference type="InterPro" id="IPR034085">
    <property type="entry name" value="TOG"/>
</dbReference>
<dbReference type="AlphaFoldDB" id="A0A1W0A3V7"/>
<dbReference type="Pfam" id="PF01302">
    <property type="entry name" value="CAP_GLY"/>
    <property type="match status" value="1"/>
</dbReference>
<keyword evidence="6" id="KW-1185">Reference proteome</keyword>
<evidence type="ECO:0000313" key="6">
    <source>
        <dbReference type="Proteomes" id="UP000243217"/>
    </source>
</evidence>
<dbReference type="InterPro" id="IPR000938">
    <property type="entry name" value="CAP-Gly_domain"/>
</dbReference>
<dbReference type="Proteomes" id="UP000243217">
    <property type="component" value="Unassembled WGS sequence"/>
</dbReference>
<dbReference type="Gene3D" id="2.30.30.190">
    <property type="entry name" value="CAP Gly-rich-like domain"/>
    <property type="match status" value="1"/>
</dbReference>
<dbReference type="SUPFAM" id="SSF48371">
    <property type="entry name" value="ARM repeat"/>
    <property type="match status" value="1"/>
</dbReference>
<dbReference type="InterPro" id="IPR011989">
    <property type="entry name" value="ARM-like"/>
</dbReference>
<feature type="compositionally biased region" description="Basic and acidic residues" evidence="3">
    <location>
        <begin position="285"/>
        <end position="299"/>
    </location>
</feature>
<dbReference type="InterPro" id="IPR024395">
    <property type="entry name" value="CLASP_N_dom"/>
</dbReference>
<dbReference type="SUPFAM" id="SSF74924">
    <property type="entry name" value="Cap-Gly domain"/>
    <property type="match status" value="1"/>
</dbReference>
<dbReference type="InterPro" id="IPR016024">
    <property type="entry name" value="ARM-type_fold"/>
</dbReference>
<keyword evidence="2" id="KW-0963">Cytoplasm</keyword>
<dbReference type="OrthoDB" id="2130750at2759"/>
<sequence length="389" mass="43397">MSFINALTDAMEMIRKASDDWQKRQAGLVQIRNLFVGIETAATTVPPDAWRLLKPLKDVIPDLRSQIVKEVCTTLAVMAQVAHDAMAPLARDLLPVLIDVRGGGNKVCASYCGECAEIIVTHVITKGSTLRYLVDMTIESKNKSIREACISALTLVLAKWSAVLDRNDVAQLEVALKASLYDASSSCRAQALLFFQRFQQKFSKRASMLLASVDSKVQRRLEALPPSVDIAPSTSYSASNSIDENDEVNKEDDDEEEEQGEENDNVEEQEKQHEEEEEQEENVEETNREMSDEHHAQIGDRVCVSEKELFGKVRYIGEVMGFQGLWIGVELDTPSGKNDGSVKGEYFFNCKPNYGVFVRPTQIFLTKRHTTSEAIKSNVSGSVHDEVDE</sequence>
<evidence type="ECO:0000313" key="5">
    <source>
        <dbReference type="EMBL" id="OQS04973.1"/>
    </source>
</evidence>
<dbReference type="EMBL" id="JNBS01000522">
    <property type="protein sequence ID" value="OQS04973.1"/>
    <property type="molecule type" value="Genomic_DNA"/>
</dbReference>
<comment type="caution">
    <text evidence="5">The sequence shown here is derived from an EMBL/GenBank/DDBJ whole genome shotgun (WGS) entry which is preliminary data.</text>
</comment>
<gene>
    <name evidence="5" type="ORF">THRCLA_02847</name>
</gene>
<evidence type="ECO:0000259" key="4">
    <source>
        <dbReference type="PROSITE" id="PS50245"/>
    </source>
</evidence>
<dbReference type="PROSITE" id="PS50245">
    <property type="entry name" value="CAP_GLY_2"/>
    <property type="match status" value="1"/>
</dbReference>
<dbReference type="GO" id="GO:0005634">
    <property type="term" value="C:nucleus"/>
    <property type="evidence" value="ECO:0007669"/>
    <property type="project" value="TreeGrafter"/>
</dbReference>
<dbReference type="Pfam" id="PF12348">
    <property type="entry name" value="CLASP_N"/>
    <property type="match status" value="1"/>
</dbReference>
<organism evidence="5 6">
    <name type="scientific">Thraustotheca clavata</name>
    <dbReference type="NCBI Taxonomy" id="74557"/>
    <lineage>
        <taxon>Eukaryota</taxon>
        <taxon>Sar</taxon>
        <taxon>Stramenopiles</taxon>
        <taxon>Oomycota</taxon>
        <taxon>Saprolegniomycetes</taxon>
        <taxon>Saprolegniales</taxon>
        <taxon>Achlyaceae</taxon>
        <taxon>Thraustotheca</taxon>
    </lineage>
</organism>
<evidence type="ECO:0000256" key="3">
    <source>
        <dbReference type="SAM" id="MobiDB-lite"/>
    </source>
</evidence>
<accession>A0A1W0A3V7</accession>